<dbReference type="CDD" id="cd09279">
    <property type="entry name" value="RNase_HI_like"/>
    <property type="match status" value="1"/>
</dbReference>
<dbReference type="AlphaFoldDB" id="A0A1S3TIN9"/>
<keyword evidence="3" id="KW-1185">Reference proteome</keyword>
<dbReference type="PANTHER" id="PTHR48475">
    <property type="entry name" value="RIBONUCLEASE H"/>
    <property type="match status" value="1"/>
</dbReference>
<dbReference type="STRING" id="3916.A0A1S3TIN9"/>
<dbReference type="Proteomes" id="UP000087766">
    <property type="component" value="Chromosome 1"/>
</dbReference>
<gene>
    <name evidence="4" type="primary">LOC106755899</name>
</gene>
<reference evidence="4" key="2">
    <citation type="submission" date="2025-08" db="UniProtKB">
        <authorList>
            <consortium name="RefSeq"/>
        </authorList>
    </citation>
    <scope>IDENTIFICATION</scope>
    <source>
        <tissue evidence="4">Leaf</tissue>
    </source>
</reference>
<dbReference type="OrthoDB" id="1742547at2759"/>
<dbReference type="Pfam" id="PF13456">
    <property type="entry name" value="RVT_3"/>
    <property type="match status" value="1"/>
</dbReference>
<reference evidence="3" key="1">
    <citation type="journal article" date="2014" name="Nat. Commun.">
        <title>Genome sequence of mungbean and insights into evolution within Vigna species.</title>
        <authorList>
            <person name="Kang Y.J."/>
            <person name="Kim S.K."/>
            <person name="Kim M.Y."/>
            <person name="Lestari P."/>
            <person name="Kim K.H."/>
            <person name="Ha B.K."/>
            <person name="Jun T.H."/>
            <person name="Hwang W.J."/>
            <person name="Lee T."/>
            <person name="Lee J."/>
            <person name="Shim S."/>
            <person name="Yoon M.Y."/>
            <person name="Jang Y.E."/>
            <person name="Han K.S."/>
            <person name="Taeprayoon P."/>
            <person name="Yoon N."/>
            <person name="Somta P."/>
            <person name="Tanya P."/>
            <person name="Kim K.S."/>
            <person name="Gwag J.G."/>
            <person name="Moon J.K."/>
            <person name="Lee Y.H."/>
            <person name="Park B.S."/>
            <person name="Bombarely A."/>
            <person name="Doyle J.J."/>
            <person name="Jackson S.A."/>
            <person name="Schafleitner R."/>
            <person name="Srinives P."/>
            <person name="Varshney R.K."/>
            <person name="Lee S.H."/>
        </authorList>
    </citation>
    <scope>NUCLEOTIDE SEQUENCE [LARGE SCALE GENOMIC DNA]</scope>
    <source>
        <strain evidence="3">cv. VC1973A</strain>
    </source>
</reference>
<proteinExistence type="predicted"/>
<evidence type="ECO:0000313" key="3">
    <source>
        <dbReference type="Proteomes" id="UP000087766"/>
    </source>
</evidence>
<dbReference type="RefSeq" id="XP_014493615.1">
    <property type="nucleotide sequence ID" value="XM_014638129.1"/>
</dbReference>
<accession>A0A1S3TIN9</accession>
<dbReference type="InterPro" id="IPR036397">
    <property type="entry name" value="RNaseH_sf"/>
</dbReference>
<dbReference type="InterPro" id="IPR012337">
    <property type="entry name" value="RNaseH-like_sf"/>
</dbReference>
<feature type="domain" description="Reverse transcriptase/retrotransposon-derived protein RNase H-like" evidence="2">
    <location>
        <begin position="111"/>
        <end position="189"/>
    </location>
</feature>
<dbReference type="InterPro" id="IPR041577">
    <property type="entry name" value="RT_RNaseH_2"/>
</dbReference>
<evidence type="ECO:0000259" key="2">
    <source>
        <dbReference type="Pfam" id="PF17919"/>
    </source>
</evidence>
<dbReference type="SUPFAM" id="SSF56672">
    <property type="entry name" value="DNA/RNA polymerases"/>
    <property type="match status" value="1"/>
</dbReference>
<name>A0A1S3TIN9_VIGRR</name>
<evidence type="ECO:0000313" key="4">
    <source>
        <dbReference type="RefSeq" id="XP_014493615.1"/>
    </source>
</evidence>
<dbReference type="GeneID" id="106755899"/>
<dbReference type="InterPro" id="IPR043128">
    <property type="entry name" value="Rev_trsase/Diguanyl_cyclase"/>
</dbReference>
<dbReference type="GO" id="GO:0004523">
    <property type="term" value="F:RNA-DNA hybrid ribonuclease activity"/>
    <property type="evidence" value="ECO:0007669"/>
    <property type="project" value="InterPro"/>
</dbReference>
<evidence type="ECO:0000259" key="1">
    <source>
        <dbReference type="Pfam" id="PF13456"/>
    </source>
</evidence>
<dbReference type="SUPFAM" id="SSF53098">
    <property type="entry name" value="Ribonuclease H-like"/>
    <property type="match status" value="1"/>
</dbReference>
<dbReference type="Pfam" id="PF17919">
    <property type="entry name" value="RT_RNaseH_2"/>
    <property type="match status" value="1"/>
</dbReference>
<dbReference type="KEGG" id="vra:106755899"/>
<dbReference type="GO" id="GO:0003676">
    <property type="term" value="F:nucleic acid binding"/>
    <property type="evidence" value="ECO:0007669"/>
    <property type="project" value="InterPro"/>
</dbReference>
<dbReference type="InterPro" id="IPR002156">
    <property type="entry name" value="RNaseH_domain"/>
</dbReference>
<sequence length="451" mass="51219">MVVTSRSIEDHAKDLEEVFAQVRKFNMSLNPSKCTFGVQAGKFLGFMLIARGIEANPDKCRVVLEMRSPQSLKEVQRLVGRLTALSRFIPRLVLRIKPVVKMMKKDAQMCWDGQCEAAFKEVKKILTEPPVMERLKPNKELQLFLAVSDEVISVALVQEKPEMRLIYFLSRGLKEAEVRYQQVEKVALSPSRTSGCVGWSIELSEFGLRYEPRGSVKGKHLAEFAVELFPDTNESLCWKLSVDGSSGRQGRGVGVVLKGPGRLMVEQSLIFKFKVSNNQAEYEALLPGLKLARDLGAERVECRTNSQLVEGHMKGTFQIKDDQLLQYAHKAKQLEACFESVEIRHDLERRTPERTCCPCWPVQKKRATCLHSGAKTDWTGEIIQLIREQDEGGSLRVEDTKKIARYCLVGGDLYRRGYTMPLLKCLEGEEVDYVVRELHEETWECLPCSTL</sequence>
<dbReference type="PANTHER" id="PTHR48475:SF2">
    <property type="entry name" value="RIBONUCLEASE H"/>
    <property type="match status" value="1"/>
</dbReference>
<organism evidence="3 4">
    <name type="scientific">Vigna radiata var. radiata</name>
    <name type="common">Mung bean</name>
    <name type="synonym">Phaseolus aureus</name>
    <dbReference type="NCBI Taxonomy" id="3916"/>
    <lineage>
        <taxon>Eukaryota</taxon>
        <taxon>Viridiplantae</taxon>
        <taxon>Streptophyta</taxon>
        <taxon>Embryophyta</taxon>
        <taxon>Tracheophyta</taxon>
        <taxon>Spermatophyta</taxon>
        <taxon>Magnoliopsida</taxon>
        <taxon>eudicotyledons</taxon>
        <taxon>Gunneridae</taxon>
        <taxon>Pentapetalae</taxon>
        <taxon>rosids</taxon>
        <taxon>fabids</taxon>
        <taxon>Fabales</taxon>
        <taxon>Fabaceae</taxon>
        <taxon>Papilionoideae</taxon>
        <taxon>50 kb inversion clade</taxon>
        <taxon>NPAAA clade</taxon>
        <taxon>indigoferoid/millettioid clade</taxon>
        <taxon>Phaseoleae</taxon>
        <taxon>Vigna</taxon>
    </lineage>
</organism>
<dbReference type="Gene3D" id="3.30.420.10">
    <property type="entry name" value="Ribonuclease H-like superfamily/Ribonuclease H"/>
    <property type="match status" value="1"/>
</dbReference>
<protein>
    <submittedName>
        <fullName evidence="4">Uncharacterized protein LOC106755899</fullName>
    </submittedName>
</protein>
<feature type="domain" description="RNase H type-1" evidence="1">
    <location>
        <begin position="247"/>
        <end position="345"/>
    </location>
</feature>
<dbReference type="Gene3D" id="3.30.70.270">
    <property type="match status" value="2"/>
</dbReference>
<dbReference type="InterPro" id="IPR043502">
    <property type="entry name" value="DNA/RNA_pol_sf"/>
</dbReference>